<dbReference type="InterPro" id="IPR001252">
    <property type="entry name" value="Malate_DH_AS"/>
</dbReference>
<dbReference type="Pfam" id="PF02866">
    <property type="entry name" value="Ldh_1_C"/>
    <property type="match status" value="1"/>
</dbReference>
<evidence type="ECO:0000256" key="2">
    <source>
        <dbReference type="ARBA" id="ARBA00012995"/>
    </source>
</evidence>
<evidence type="ECO:0000256" key="4">
    <source>
        <dbReference type="ARBA" id="ARBA00023027"/>
    </source>
</evidence>
<dbReference type="InterPro" id="IPR001236">
    <property type="entry name" value="Lactate/malate_DH_N"/>
</dbReference>
<dbReference type="Pfam" id="PF00056">
    <property type="entry name" value="Ldh_1_N"/>
    <property type="match status" value="1"/>
</dbReference>
<dbReference type="FunFam" id="3.40.50.720:FF:000010">
    <property type="entry name" value="Malate dehydrogenase"/>
    <property type="match status" value="1"/>
</dbReference>
<dbReference type="InterPro" id="IPR010945">
    <property type="entry name" value="Malate_DH_type2"/>
</dbReference>
<dbReference type="Gene3D" id="3.90.110.10">
    <property type="entry name" value="Lactate dehydrogenase/glycoside hydrolase, family 4, C-terminal"/>
    <property type="match status" value="1"/>
</dbReference>
<evidence type="ECO:0000313" key="12">
    <source>
        <dbReference type="EMBL" id="KAJ3441290.1"/>
    </source>
</evidence>
<proteinExistence type="inferred from homology"/>
<feature type="binding site" evidence="6">
    <location>
        <position position="100"/>
    </location>
    <ligand>
        <name>substrate</name>
    </ligand>
</feature>
<evidence type="ECO:0000256" key="1">
    <source>
        <dbReference type="ARBA" id="ARBA00009613"/>
    </source>
</evidence>
<feature type="binding site" evidence="6">
    <location>
        <position position="133"/>
    </location>
    <ligand>
        <name>substrate</name>
    </ligand>
</feature>
<accession>A0AAV7ZJ56</accession>
<dbReference type="EC" id="1.1.1.37" evidence="2 9"/>
<feature type="domain" description="Lactate/malate dehydrogenase C-terminal" evidence="11">
    <location>
        <begin position="158"/>
        <end position="323"/>
    </location>
</feature>
<evidence type="ECO:0000256" key="9">
    <source>
        <dbReference type="RuleBase" id="RU003405"/>
    </source>
</evidence>
<dbReference type="EMBL" id="JANTQA010000029">
    <property type="protein sequence ID" value="KAJ3441290.1"/>
    <property type="molecule type" value="Genomic_DNA"/>
</dbReference>
<protein>
    <recommendedName>
        <fullName evidence="2 9">Malate dehydrogenase</fullName>
        <ecNumber evidence="2 9">1.1.1.37</ecNumber>
    </recommendedName>
</protein>
<evidence type="ECO:0000256" key="6">
    <source>
        <dbReference type="PIRSR" id="PIRSR000102-2"/>
    </source>
</evidence>
<dbReference type="PANTHER" id="PTHR23382">
    <property type="entry name" value="MALATE DEHYDROGENASE"/>
    <property type="match status" value="1"/>
</dbReference>
<dbReference type="InterPro" id="IPR036291">
    <property type="entry name" value="NAD(P)-bd_dom_sf"/>
</dbReference>
<evidence type="ECO:0000256" key="8">
    <source>
        <dbReference type="RuleBase" id="RU003369"/>
    </source>
</evidence>
<comment type="caution">
    <text evidence="12">The sequence shown here is derived from an EMBL/GenBank/DDBJ whole genome shotgun (WGS) entry which is preliminary data.</text>
</comment>
<dbReference type="NCBIfam" id="TIGR01759">
    <property type="entry name" value="MalateDH-SF1"/>
    <property type="match status" value="1"/>
</dbReference>
<evidence type="ECO:0000256" key="3">
    <source>
        <dbReference type="ARBA" id="ARBA00023002"/>
    </source>
</evidence>
<keyword evidence="9" id="KW-0816">Tricarboxylic acid cycle</keyword>
<dbReference type="InterPro" id="IPR015955">
    <property type="entry name" value="Lactate_DH/Glyco_Ohase_4_C"/>
</dbReference>
<feature type="binding site" evidence="6">
    <location>
        <position position="94"/>
    </location>
    <ligand>
        <name>substrate</name>
    </ligand>
</feature>
<dbReference type="SUPFAM" id="SSF56327">
    <property type="entry name" value="LDH C-terminal domain-like"/>
    <property type="match status" value="1"/>
</dbReference>
<dbReference type="FunFam" id="3.90.110.10:FF:000002">
    <property type="entry name" value="Malate dehydrogenase"/>
    <property type="match status" value="1"/>
</dbReference>
<dbReference type="GO" id="GO:0006099">
    <property type="term" value="P:tricarboxylic acid cycle"/>
    <property type="evidence" value="ECO:0007669"/>
    <property type="project" value="UniProtKB-KW"/>
</dbReference>
<gene>
    <name evidence="12" type="ORF">M0812_13296</name>
</gene>
<dbReference type="PIRSF" id="PIRSF000102">
    <property type="entry name" value="Lac_mal_DH"/>
    <property type="match status" value="1"/>
</dbReference>
<dbReference type="GO" id="GO:0030060">
    <property type="term" value="F:L-malate dehydrogenase (NAD+) activity"/>
    <property type="evidence" value="ECO:0007669"/>
    <property type="project" value="UniProtKB-EC"/>
</dbReference>
<evidence type="ECO:0000259" key="10">
    <source>
        <dbReference type="Pfam" id="PF00056"/>
    </source>
</evidence>
<comment type="similarity">
    <text evidence="1">Belongs to the LDH/MDH superfamily. MDH type 2 family.</text>
</comment>
<dbReference type="InterPro" id="IPR001557">
    <property type="entry name" value="L-lactate/malate_DH"/>
</dbReference>
<dbReference type="GO" id="GO:0006108">
    <property type="term" value="P:malate metabolic process"/>
    <property type="evidence" value="ECO:0007669"/>
    <property type="project" value="InterPro"/>
</dbReference>
<keyword evidence="4 7" id="KW-0520">NAD</keyword>
<feature type="domain" description="Lactate/malate dehydrogenase N-terminal" evidence="10">
    <location>
        <begin position="9"/>
        <end position="154"/>
    </location>
</feature>
<organism evidence="12 13">
    <name type="scientific">Anaeramoeba flamelloides</name>
    <dbReference type="NCBI Taxonomy" id="1746091"/>
    <lineage>
        <taxon>Eukaryota</taxon>
        <taxon>Metamonada</taxon>
        <taxon>Anaeramoebidae</taxon>
        <taxon>Anaeramoeba</taxon>
    </lineage>
</organism>
<keyword evidence="3 8" id="KW-0560">Oxidoreductase</keyword>
<feature type="binding site" evidence="7">
    <location>
        <begin position="131"/>
        <end position="133"/>
    </location>
    <ligand>
        <name>NAD(+)</name>
        <dbReference type="ChEBI" id="CHEBI:57540"/>
    </ligand>
</feature>
<dbReference type="Proteomes" id="UP001146793">
    <property type="component" value="Unassembled WGS sequence"/>
</dbReference>
<dbReference type="NCBIfam" id="NF003916">
    <property type="entry name" value="PRK05442.1"/>
    <property type="match status" value="1"/>
</dbReference>
<feature type="active site" description="Proton acceptor" evidence="5">
    <location>
        <position position="189"/>
    </location>
</feature>
<dbReference type="Gene3D" id="3.40.50.720">
    <property type="entry name" value="NAD(P)-binding Rossmann-like Domain"/>
    <property type="match status" value="1"/>
</dbReference>
<dbReference type="AlphaFoldDB" id="A0AAV7ZJ56"/>
<feature type="binding site" evidence="7">
    <location>
        <position position="44"/>
    </location>
    <ligand>
        <name>NAD(+)</name>
        <dbReference type="ChEBI" id="CHEBI:57540"/>
    </ligand>
</feature>
<dbReference type="PROSITE" id="PS00068">
    <property type="entry name" value="MDH"/>
    <property type="match status" value="1"/>
</dbReference>
<sequence>MTQKEPITVAITGAAGNIAYSLIYRICSGELFGNDQTLNLNLIDIEPALSILEGLIMELEDSNFHLINKILFTIDPFEGFRDADYAILLGAFPRNKNQTRKDLLGKNSPIFKIQGKALSLVAKKTVKVVVVGNPVNTNALVTAKYAENIPKENIVALTRLDMNRSLSQLSRKLTKNVSNIKNVFTWGNHSASQFVDLSNGYLLENSKKTPLTELVDEEWIYGEFQKINQMRGKEVLLKRGKSSAGSAANAVLDCLKSWIYGTETYVSMGVISDNNPYNVPVNLIFSFPCTCKNGTWKIAKDLKPNEFCKKMIKKNVGELLEERRIAFELLKD</sequence>
<evidence type="ECO:0000259" key="11">
    <source>
        <dbReference type="Pfam" id="PF02866"/>
    </source>
</evidence>
<evidence type="ECO:0000313" key="13">
    <source>
        <dbReference type="Proteomes" id="UP001146793"/>
    </source>
</evidence>
<name>A0AAV7ZJ56_9EUKA</name>
<feature type="binding site" evidence="7">
    <location>
        <position position="107"/>
    </location>
    <ligand>
        <name>NAD(+)</name>
        <dbReference type="ChEBI" id="CHEBI:57540"/>
    </ligand>
</feature>
<feature type="binding site" evidence="6">
    <location>
        <position position="164"/>
    </location>
    <ligand>
        <name>substrate</name>
    </ligand>
</feature>
<comment type="catalytic activity">
    <reaction evidence="9">
        <text>(S)-malate + NAD(+) = oxaloacetate + NADH + H(+)</text>
        <dbReference type="Rhea" id="RHEA:21432"/>
        <dbReference type="ChEBI" id="CHEBI:15378"/>
        <dbReference type="ChEBI" id="CHEBI:15589"/>
        <dbReference type="ChEBI" id="CHEBI:16452"/>
        <dbReference type="ChEBI" id="CHEBI:57540"/>
        <dbReference type="ChEBI" id="CHEBI:57945"/>
        <dbReference type="EC" id="1.1.1.37"/>
    </reaction>
</comment>
<evidence type="ECO:0000256" key="5">
    <source>
        <dbReference type="PIRSR" id="PIRSR000102-1"/>
    </source>
</evidence>
<evidence type="ECO:0000256" key="7">
    <source>
        <dbReference type="PIRSR" id="PIRSR000102-3"/>
    </source>
</evidence>
<reference evidence="12" key="1">
    <citation type="submission" date="2022-08" db="EMBL/GenBank/DDBJ databases">
        <title>Novel sulphate-reducing endosymbionts in the free-living metamonad Anaeramoeba.</title>
        <authorList>
            <person name="Jerlstrom-Hultqvist J."/>
            <person name="Cepicka I."/>
            <person name="Gallot-Lavallee L."/>
            <person name="Salas-Leiva D."/>
            <person name="Curtis B.A."/>
            <person name="Zahonova K."/>
            <person name="Pipaliya S."/>
            <person name="Dacks J."/>
            <person name="Roger A.J."/>
        </authorList>
    </citation>
    <scope>NUCLEOTIDE SEQUENCE</scope>
    <source>
        <strain evidence="12">Busselton2</strain>
    </source>
</reference>
<dbReference type="SUPFAM" id="SSF51735">
    <property type="entry name" value="NAD(P)-binding Rossmann-fold domains"/>
    <property type="match status" value="1"/>
</dbReference>
<dbReference type="InterPro" id="IPR022383">
    <property type="entry name" value="Lactate/malate_DH_C"/>
</dbReference>